<organism evidence="3 4">
    <name type="scientific">Schizopora paradoxa</name>
    <dbReference type="NCBI Taxonomy" id="27342"/>
    <lineage>
        <taxon>Eukaryota</taxon>
        <taxon>Fungi</taxon>
        <taxon>Dikarya</taxon>
        <taxon>Basidiomycota</taxon>
        <taxon>Agaricomycotina</taxon>
        <taxon>Agaricomycetes</taxon>
        <taxon>Hymenochaetales</taxon>
        <taxon>Schizoporaceae</taxon>
        <taxon>Schizopora</taxon>
    </lineage>
</organism>
<dbReference type="Pfam" id="PF20411">
    <property type="entry name" value="DUF6697"/>
    <property type="match status" value="1"/>
</dbReference>
<keyword evidence="4" id="KW-1185">Reference proteome</keyword>
<dbReference type="InterPro" id="IPR046520">
    <property type="entry name" value="DUF6697"/>
</dbReference>
<dbReference type="STRING" id="27342.A0A0H2RUX9"/>
<evidence type="ECO:0000259" key="2">
    <source>
        <dbReference type="Pfam" id="PF20411"/>
    </source>
</evidence>
<feature type="region of interest" description="Disordered" evidence="1">
    <location>
        <begin position="356"/>
        <end position="435"/>
    </location>
</feature>
<evidence type="ECO:0000313" key="4">
    <source>
        <dbReference type="Proteomes" id="UP000053477"/>
    </source>
</evidence>
<accession>A0A0H2RUX9</accession>
<dbReference type="OrthoDB" id="3176940at2759"/>
<feature type="domain" description="DUF6697" evidence="2">
    <location>
        <begin position="146"/>
        <end position="345"/>
    </location>
</feature>
<proteinExistence type="predicted"/>
<sequence>MDVEEGPSLPFGFVKVEPETNEPDLSNALNDVGIAPLRAELAGLTIVSAEDVPNAVVEVSLSLRAGSLDAYQDVSKMFPSAPEVIDLEDDAQLAALARGMKNDKAKVKNEGMPLPELMITKYIKFFGLCESGTPKDDESRQVMDQTVRREFLSNTYGGNPQELYSVPKAERVAEHGHRVFVCPMLSIHPWAPQMPGFPGLVFTTRPKCNDDPWIEDVPFICMAGLRPGKWLYVGHYIWKGHGWLTKDEWRSLSHSVKRDWINYIVERPWGISVRMSIRLRRRLGRDPSRVEVSRECARFEKGGPLDDVTAEEVMEAFNQGKEAILVTGLNCEYYDFELQREFVEKQEEWYTTDAGRKYAVGDGPKPKRKRKAEDTGAARRPKKRKQRRQPSESSLSVKDEEVSEYDADKTPPPTREIPSVYNTRGRNRARTTESD</sequence>
<dbReference type="AlphaFoldDB" id="A0A0H2RUX9"/>
<feature type="compositionally biased region" description="Basic residues" evidence="1">
    <location>
        <begin position="379"/>
        <end position="388"/>
    </location>
</feature>
<protein>
    <recommendedName>
        <fullName evidence="2">DUF6697 domain-containing protein</fullName>
    </recommendedName>
</protein>
<dbReference type="EMBL" id="KQ085926">
    <property type="protein sequence ID" value="KLO15644.1"/>
    <property type="molecule type" value="Genomic_DNA"/>
</dbReference>
<name>A0A0H2RUX9_9AGAM</name>
<evidence type="ECO:0000313" key="3">
    <source>
        <dbReference type="EMBL" id="KLO15644.1"/>
    </source>
</evidence>
<dbReference type="Proteomes" id="UP000053477">
    <property type="component" value="Unassembled WGS sequence"/>
</dbReference>
<reference evidence="3 4" key="1">
    <citation type="submission" date="2015-04" db="EMBL/GenBank/DDBJ databases">
        <title>Complete genome sequence of Schizopora paradoxa KUC8140, a cosmopolitan wood degrader in East Asia.</title>
        <authorList>
            <consortium name="DOE Joint Genome Institute"/>
            <person name="Min B."/>
            <person name="Park H."/>
            <person name="Jang Y."/>
            <person name="Kim J.-J."/>
            <person name="Kim K.H."/>
            <person name="Pangilinan J."/>
            <person name="Lipzen A."/>
            <person name="Riley R."/>
            <person name="Grigoriev I.V."/>
            <person name="Spatafora J.W."/>
            <person name="Choi I.-G."/>
        </authorList>
    </citation>
    <scope>NUCLEOTIDE SEQUENCE [LARGE SCALE GENOMIC DNA]</scope>
    <source>
        <strain evidence="3 4">KUC8140</strain>
    </source>
</reference>
<dbReference type="InParanoid" id="A0A0H2RUX9"/>
<gene>
    <name evidence="3" type="ORF">SCHPADRAFT_902159</name>
</gene>
<evidence type="ECO:0000256" key="1">
    <source>
        <dbReference type="SAM" id="MobiDB-lite"/>
    </source>
</evidence>